<evidence type="ECO:0000256" key="1">
    <source>
        <dbReference type="ARBA" id="ARBA00005986"/>
    </source>
</evidence>
<dbReference type="Proteomes" id="UP000235786">
    <property type="component" value="Unassembled WGS sequence"/>
</dbReference>
<keyword evidence="4" id="KW-1185">Reference proteome</keyword>
<gene>
    <name evidence="3" type="ORF">L207DRAFT_640003</name>
</gene>
<dbReference type="Gene3D" id="3.30.70.100">
    <property type="match status" value="1"/>
</dbReference>
<evidence type="ECO:0000259" key="2">
    <source>
        <dbReference type="Pfam" id="PF07110"/>
    </source>
</evidence>
<organism evidence="3 4">
    <name type="scientific">Hyaloscypha variabilis (strain UAMH 11265 / GT02V1 / F)</name>
    <name type="common">Meliniomyces variabilis</name>
    <dbReference type="NCBI Taxonomy" id="1149755"/>
    <lineage>
        <taxon>Eukaryota</taxon>
        <taxon>Fungi</taxon>
        <taxon>Dikarya</taxon>
        <taxon>Ascomycota</taxon>
        <taxon>Pezizomycotina</taxon>
        <taxon>Leotiomycetes</taxon>
        <taxon>Helotiales</taxon>
        <taxon>Hyaloscyphaceae</taxon>
        <taxon>Hyaloscypha</taxon>
        <taxon>Hyaloscypha variabilis</taxon>
    </lineage>
</organism>
<dbReference type="OrthoDB" id="3454835at2759"/>
<comment type="similarity">
    <text evidence="1">Belongs to the tpcK family.</text>
</comment>
<accession>A0A2J6R2K7</accession>
<evidence type="ECO:0000313" key="4">
    <source>
        <dbReference type="Proteomes" id="UP000235786"/>
    </source>
</evidence>
<dbReference type="GO" id="GO:0016491">
    <property type="term" value="F:oxidoreductase activity"/>
    <property type="evidence" value="ECO:0007669"/>
    <property type="project" value="InterPro"/>
</dbReference>
<feature type="domain" description="EthD" evidence="2">
    <location>
        <begin position="23"/>
        <end position="120"/>
    </location>
</feature>
<proteinExistence type="inferred from homology"/>
<protein>
    <recommendedName>
        <fullName evidence="2">EthD domain-containing protein</fullName>
    </recommendedName>
</protein>
<dbReference type="EMBL" id="KZ613958">
    <property type="protein sequence ID" value="PMD32757.1"/>
    <property type="molecule type" value="Genomic_DNA"/>
</dbReference>
<sequence length="144" mass="16560">MAENSEQQAGKPIKYTITHHRQPKHTHEAFIKWIVEDHVPAAMPLFKKHKVLNYSLFVTPPPLNAVVAQQFSNFRPTWDFADYDCVIEYILPSLETITNVLSDPEWAEVLKDQDEWVDTSRALVSVGHFTPYLLESGEVVNVKK</sequence>
<name>A0A2J6R2K7_HYAVF</name>
<dbReference type="SUPFAM" id="SSF54909">
    <property type="entry name" value="Dimeric alpha+beta barrel"/>
    <property type="match status" value="1"/>
</dbReference>
<reference evidence="3 4" key="1">
    <citation type="submission" date="2016-04" db="EMBL/GenBank/DDBJ databases">
        <title>A degradative enzymes factory behind the ericoid mycorrhizal symbiosis.</title>
        <authorList>
            <consortium name="DOE Joint Genome Institute"/>
            <person name="Martino E."/>
            <person name="Morin E."/>
            <person name="Grelet G."/>
            <person name="Kuo A."/>
            <person name="Kohler A."/>
            <person name="Daghino S."/>
            <person name="Barry K."/>
            <person name="Choi C."/>
            <person name="Cichocki N."/>
            <person name="Clum A."/>
            <person name="Copeland A."/>
            <person name="Hainaut M."/>
            <person name="Haridas S."/>
            <person name="Labutti K."/>
            <person name="Lindquist E."/>
            <person name="Lipzen A."/>
            <person name="Khouja H.-R."/>
            <person name="Murat C."/>
            <person name="Ohm R."/>
            <person name="Olson A."/>
            <person name="Spatafora J."/>
            <person name="Veneault-Fourrey C."/>
            <person name="Henrissat B."/>
            <person name="Grigoriev I."/>
            <person name="Martin F."/>
            <person name="Perotto S."/>
        </authorList>
    </citation>
    <scope>NUCLEOTIDE SEQUENCE [LARGE SCALE GENOMIC DNA]</scope>
    <source>
        <strain evidence="3 4">F</strain>
    </source>
</reference>
<dbReference type="InterPro" id="IPR011008">
    <property type="entry name" value="Dimeric_a/b-barrel"/>
</dbReference>
<evidence type="ECO:0000313" key="3">
    <source>
        <dbReference type="EMBL" id="PMD32757.1"/>
    </source>
</evidence>
<dbReference type="Pfam" id="PF07110">
    <property type="entry name" value="EthD"/>
    <property type="match status" value="1"/>
</dbReference>
<dbReference type="STRING" id="1149755.A0A2J6R2K7"/>
<dbReference type="InterPro" id="IPR009799">
    <property type="entry name" value="EthD_dom"/>
</dbReference>
<dbReference type="AlphaFoldDB" id="A0A2J6R2K7"/>